<proteinExistence type="predicted"/>
<dbReference type="RefSeq" id="WP_253020341.1">
    <property type="nucleotide sequence ID" value="NZ_JAOSHN010000015.1"/>
</dbReference>
<dbReference type="EMBL" id="JAOSHN010000015">
    <property type="protein sequence ID" value="MCU7380860.1"/>
    <property type="molecule type" value="Genomic_DNA"/>
</dbReference>
<evidence type="ECO:0000313" key="3">
    <source>
        <dbReference type="EMBL" id="MCU7380860.1"/>
    </source>
</evidence>
<dbReference type="PANTHER" id="PTHR36566:SF1">
    <property type="entry name" value="PYRIDINIUM-3,5-BISTHIOCARBOXYLIC ACID MONONUCLEOTIDE NICKEL INSERTION PROTEIN"/>
    <property type="match status" value="1"/>
</dbReference>
<dbReference type="InterPro" id="IPR002822">
    <property type="entry name" value="Ni_insertion"/>
</dbReference>
<dbReference type="PANTHER" id="PTHR36566">
    <property type="entry name" value="NICKEL INSERTION PROTEIN-RELATED"/>
    <property type="match status" value="1"/>
</dbReference>
<dbReference type="AlphaFoldDB" id="A0A9J6QZH0"/>
<evidence type="ECO:0000313" key="4">
    <source>
        <dbReference type="Proteomes" id="UP001065549"/>
    </source>
</evidence>
<keyword evidence="1" id="KW-0533">Nickel</keyword>
<feature type="region of interest" description="Disordered" evidence="2">
    <location>
        <begin position="32"/>
        <end position="56"/>
    </location>
</feature>
<dbReference type="Pfam" id="PF01969">
    <property type="entry name" value="Ni_insertion"/>
    <property type="match status" value="1"/>
</dbReference>
<comment type="caution">
    <text evidence="3">The sequence shown here is derived from an EMBL/GenBank/DDBJ whole genome shotgun (WGS) entry which is preliminary data.</text>
</comment>
<feature type="compositionally biased region" description="Basic residues" evidence="2">
    <location>
        <begin position="47"/>
        <end position="56"/>
    </location>
</feature>
<evidence type="ECO:0000256" key="2">
    <source>
        <dbReference type="SAM" id="MobiDB-lite"/>
    </source>
</evidence>
<name>A0A9J6QZH0_9FIRM</name>
<gene>
    <name evidence="3" type="ORF">OBO34_21330</name>
</gene>
<organism evidence="3 4">
    <name type="scientific">Hominibacterium faecale</name>
    <dbReference type="NCBI Taxonomy" id="2839743"/>
    <lineage>
        <taxon>Bacteria</taxon>
        <taxon>Bacillati</taxon>
        <taxon>Bacillota</taxon>
        <taxon>Clostridia</taxon>
        <taxon>Peptostreptococcales</taxon>
        <taxon>Anaerovoracaceae</taxon>
        <taxon>Hominibacterium</taxon>
    </lineage>
</organism>
<protein>
    <submittedName>
        <fullName evidence="3">LarC family nickel insertion protein</fullName>
    </submittedName>
</protein>
<evidence type="ECO:0000256" key="1">
    <source>
        <dbReference type="ARBA" id="ARBA00022596"/>
    </source>
</evidence>
<keyword evidence="4" id="KW-1185">Reference proteome</keyword>
<accession>A0A9J6QZH0</accession>
<dbReference type="Proteomes" id="UP001065549">
    <property type="component" value="Unassembled WGS sequence"/>
</dbReference>
<sequence>MNLYFDCTSGVSSDMILKALIGLGGKADEADKLKLPGHSQNSAQHDHGHHHSHRSHREIISLIENSDLSSGIKKTVLAIYEVIAKGEAQVHGTTVLDVHFHEVGRDQAIRNITGIAAALESLGVSRIYCSPIHDGTGFIQCSHGRIPVPVPAVMAMRQTCDYVFVTDDIETELVTPSGLGILMGIGAKYAEEMPPGKIVKTAAAKGGRDTGKEGLKAFLIQGEEK</sequence>
<reference evidence="3" key="1">
    <citation type="submission" date="2022-09" db="EMBL/GenBank/DDBJ databases">
        <title>Culturomic study of gut microbiota in children with autism spectrum disorder.</title>
        <authorList>
            <person name="Efimov B.A."/>
            <person name="Chaplin A.V."/>
            <person name="Sokolova S.R."/>
            <person name="Pikina A.P."/>
            <person name="Korzhanova M."/>
            <person name="Belova V."/>
            <person name="Korostin D."/>
        </authorList>
    </citation>
    <scope>NUCLEOTIDE SEQUENCE</scope>
    <source>
        <strain evidence="3">ASD5510</strain>
    </source>
</reference>